<feature type="repeat" description="ANK" evidence="4">
    <location>
        <begin position="494"/>
        <end position="526"/>
    </location>
</feature>
<dbReference type="InterPro" id="IPR036770">
    <property type="entry name" value="Ankyrin_rpt-contain_sf"/>
</dbReference>
<dbReference type="SMART" id="SM00248">
    <property type="entry name" value="ANK"/>
    <property type="match status" value="18"/>
</dbReference>
<feature type="region of interest" description="Disordered" evidence="5">
    <location>
        <begin position="1"/>
        <end position="84"/>
    </location>
</feature>
<keyword evidence="3 4" id="KW-0040">ANK repeat</keyword>
<evidence type="ECO:0000256" key="3">
    <source>
        <dbReference type="ARBA" id="ARBA00023043"/>
    </source>
</evidence>
<dbReference type="Proteomes" id="UP000007797">
    <property type="component" value="Unassembled WGS sequence"/>
</dbReference>
<feature type="repeat" description="ANK" evidence="4">
    <location>
        <begin position="928"/>
        <end position="960"/>
    </location>
</feature>
<dbReference type="OMA" id="MITMGAD"/>
<dbReference type="GO" id="GO:0047429">
    <property type="term" value="F:nucleoside triphosphate diphosphatase activity"/>
    <property type="evidence" value="ECO:0007669"/>
    <property type="project" value="InterPro"/>
</dbReference>
<feature type="region of interest" description="Disordered" evidence="5">
    <location>
        <begin position="137"/>
        <end position="160"/>
    </location>
</feature>
<evidence type="ECO:0008006" key="8">
    <source>
        <dbReference type="Google" id="ProtNLM"/>
    </source>
</evidence>
<protein>
    <recommendedName>
        <fullName evidence="8">Ankyrin repeat-containing protein</fullName>
    </recommendedName>
</protein>
<dbReference type="InterPro" id="IPR003697">
    <property type="entry name" value="Maf-like"/>
</dbReference>
<feature type="repeat" description="ANK" evidence="4">
    <location>
        <begin position="828"/>
        <end position="860"/>
    </location>
</feature>
<evidence type="ECO:0000313" key="7">
    <source>
        <dbReference type="Proteomes" id="UP000007797"/>
    </source>
</evidence>
<keyword evidence="1" id="KW-0677">Repeat</keyword>
<keyword evidence="2" id="KW-0378">Hydrolase</keyword>
<dbReference type="Pfam" id="PF12796">
    <property type="entry name" value="Ank_2"/>
    <property type="match status" value="7"/>
</dbReference>
<sequence length="1200" mass="128976">MTSPLSSLAMSSGNGETINVAVPSSPPQHAFNDDNGSNSSNHGGGGGNHPPSSSLKEYTTGGGTNSGKKGGTISGQTATGTMTPTLVTGGINNFSMLVEAIKNDDKDYISEFCKMLNSDTPPLHPLPPLLQIGGGSSPSLTSTSGVVTTTPPTTSPTLQSAVPTLTTTTTTALSTSVQPTPPNILQRGGTTKTLKLDFRDSDGKSAMHYCIEYDALASLDLLLQSPLASDVNHRDKDDWTPLHYAALFDRIECALILIQHSSVNINALTNEGWTPLHVCAWRGHSDFANMLVEKNAKLSIKNKQGQTPLQLAHNSNHTQLAQDISEAILNRDDDLNQHHHHHHHHSTSPKPSTMINNNNNNGGLVNSPSFSEELSTLYQDVLSTLQRGEPVHHFEEGVNYNVIRDMNGATALHFSALNDMVDMITVLVEKHHMNVNLLDQSGRTPLHYASYAGKIDAMKSLIGHGSHVNYGIGSPLNDQPTSVNMITSKSKKEYGIAAIHEAAASGDAKAVSLLLSSNANINARSYYGTPLHYAASVGAADVVRYLLGHGADARLKNDQEKGADPSLANELAESPLHVASSHGLVDMAQVLIGRGANLEAKDRWGETPLHKAATSNNTRVLELLLGMGAKVDSDNLEGETPLHVSIRRGATECAISLITRATTRSSLDTTNKYGETPLHYACSSGSIELAMLLLEKGAKAHEQDSQGDIPLMVALRKGSTEIALALVRWGVQGGQLHPSSSTTGLVASVPLSQSMDKSVEGGSTTTTGTTTGSSFFREDIGNSPFITPMLQTNNYYERALHAAALSGYSDCVLALLGVGADINDAECFGNTPLHGAAYSGNSDLVDMMITMGADVHRTNKDQVTPLHVAALSGHPRVVDLLVARNANCAKCDRNGNTPLHCAALAGDVNSINLMLSTNQLSIDIKNANQWTPLHMAASAGHLNCTRFLINNGANPNVKDISGDIPYDTAMSNEYLNQLEIVLASGSPRRVEYLGKLGLKFKVVTSNFAEDLDKSLYKTPSDYACANATIKAREVYNQLMKQYNDNDNNNNNNGEKKKPNIVIGADSIVVLGDTILEKPKDRDHAIEMLSNLSGKKHKGISILTRKQGDNNNNNNNEQEQPTVESTFYEETTVEFDQIDQASIAYYVDHYRPFDKAGSYGIQEIAAASFIRSIQGDFYNVTGMPIHKISKHLLELYNNKLI</sequence>
<dbReference type="InterPro" id="IPR002110">
    <property type="entry name" value="Ankyrin_rpt"/>
</dbReference>
<accession>F4PK91</accession>
<dbReference type="Pfam" id="PF02545">
    <property type="entry name" value="Maf"/>
    <property type="match status" value="1"/>
</dbReference>
<dbReference type="InterPro" id="IPR029001">
    <property type="entry name" value="ITPase-like_fam"/>
</dbReference>
<dbReference type="PANTHER" id="PTHR24161:SF85">
    <property type="entry name" value="PALMITOYLTRANSFERASE HIP14"/>
    <property type="match status" value="1"/>
</dbReference>
<dbReference type="RefSeq" id="XP_004361866.1">
    <property type="nucleotide sequence ID" value="XM_004361809.1"/>
</dbReference>
<feature type="compositionally biased region" description="Basic residues" evidence="5">
    <location>
        <begin position="338"/>
        <end position="347"/>
    </location>
</feature>
<dbReference type="Gene3D" id="1.25.40.20">
    <property type="entry name" value="Ankyrin repeat-containing domain"/>
    <property type="match status" value="8"/>
</dbReference>
<dbReference type="GeneID" id="14876469"/>
<feature type="repeat" description="ANK" evidence="4">
    <location>
        <begin position="571"/>
        <end position="603"/>
    </location>
</feature>
<evidence type="ECO:0000256" key="5">
    <source>
        <dbReference type="SAM" id="MobiDB-lite"/>
    </source>
</evidence>
<name>F4PK91_CACFS</name>
<dbReference type="AlphaFoldDB" id="F4PK91"/>
<proteinExistence type="inferred from homology"/>
<feature type="repeat" description="ANK" evidence="4">
    <location>
        <begin position="894"/>
        <end position="927"/>
    </location>
</feature>
<reference evidence="7" key="1">
    <citation type="journal article" date="2011" name="Genome Res.">
        <title>Phylogeny-wide analysis of social amoeba genomes highlights ancient origins for complex intercellular communication.</title>
        <authorList>
            <person name="Heidel A.J."/>
            <person name="Lawal H.M."/>
            <person name="Felder M."/>
            <person name="Schilde C."/>
            <person name="Helps N.R."/>
            <person name="Tunggal B."/>
            <person name="Rivero F."/>
            <person name="John U."/>
            <person name="Schleicher M."/>
            <person name="Eichinger L."/>
            <person name="Platzer M."/>
            <person name="Noegel A.A."/>
            <person name="Schaap P."/>
            <person name="Gloeckner G."/>
        </authorList>
    </citation>
    <scope>NUCLEOTIDE SEQUENCE [LARGE SCALE GENOMIC DNA]</scope>
    <source>
        <strain evidence="7">SH3</strain>
    </source>
</reference>
<gene>
    <name evidence="6" type="ORF">DFA_06153</name>
</gene>
<feature type="repeat" description="ANK" evidence="4">
    <location>
        <begin position="637"/>
        <end position="669"/>
    </location>
</feature>
<dbReference type="NCBIfam" id="TIGR00172">
    <property type="entry name" value="maf"/>
    <property type="match status" value="1"/>
</dbReference>
<dbReference type="STRING" id="1054147.F4PK91"/>
<feature type="region of interest" description="Disordered" evidence="5">
    <location>
        <begin position="337"/>
        <end position="368"/>
    </location>
</feature>
<dbReference type="PRINTS" id="PR01415">
    <property type="entry name" value="ANKYRIN"/>
</dbReference>
<dbReference type="PROSITE" id="PS50088">
    <property type="entry name" value="ANK_REPEAT"/>
    <property type="match status" value="13"/>
</dbReference>
<feature type="repeat" description="ANK" evidence="4">
    <location>
        <begin position="526"/>
        <end position="558"/>
    </location>
</feature>
<evidence type="ECO:0000313" key="6">
    <source>
        <dbReference type="EMBL" id="EGG24015.1"/>
    </source>
</evidence>
<feature type="repeat" description="ANK" evidence="4">
    <location>
        <begin position="861"/>
        <end position="893"/>
    </location>
</feature>
<dbReference type="SUPFAM" id="SSF52972">
    <property type="entry name" value="ITPase-like"/>
    <property type="match status" value="1"/>
</dbReference>
<dbReference type="CDD" id="cd00555">
    <property type="entry name" value="Maf"/>
    <property type="match status" value="1"/>
</dbReference>
<dbReference type="OrthoDB" id="16045at2759"/>
<evidence type="ECO:0000256" key="1">
    <source>
        <dbReference type="ARBA" id="ARBA00022737"/>
    </source>
</evidence>
<dbReference type="PROSITE" id="PS50297">
    <property type="entry name" value="ANK_REP_REGION"/>
    <property type="match status" value="11"/>
</dbReference>
<dbReference type="HAMAP" id="MF_00528">
    <property type="entry name" value="Maf"/>
    <property type="match status" value="1"/>
</dbReference>
<keyword evidence="7" id="KW-1185">Reference proteome</keyword>
<feature type="compositionally biased region" description="Polar residues" evidence="5">
    <location>
        <begin position="1"/>
        <end position="17"/>
    </location>
</feature>
<evidence type="ECO:0000256" key="4">
    <source>
        <dbReference type="PROSITE-ProRule" id="PRU00023"/>
    </source>
</evidence>
<feature type="compositionally biased region" description="Gly residues" evidence="5">
    <location>
        <begin position="60"/>
        <end position="73"/>
    </location>
</feature>
<feature type="repeat" description="ANK" evidence="4">
    <location>
        <begin position="441"/>
        <end position="469"/>
    </location>
</feature>
<dbReference type="EMBL" id="GL883007">
    <property type="protein sequence ID" value="EGG24015.1"/>
    <property type="molecule type" value="Genomic_DNA"/>
</dbReference>
<feature type="repeat" description="ANK" evidence="4">
    <location>
        <begin position="604"/>
        <end position="636"/>
    </location>
</feature>
<dbReference type="KEGG" id="dfa:DFA_06153"/>
<dbReference type="Gene3D" id="3.90.950.10">
    <property type="match status" value="1"/>
</dbReference>
<dbReference type="SUPFAM" id="SSF48403">
    <property type="entry name" value="Ankyrin repeat"/>
    <property type="match status" value="3"/>
</dbReference>
<dbReference type="PANTHER" id="PTHR24161">
    <property type="entry name" value="ANK_REP_REGION DOMAIN-CONTAINING PROTEIN-RELATED"/>
    <property type="match status" value="1"/>
</dbReference>
<feature type="repeat" description="ANK" evidence="4">
    <location>
        <begin position="795"/>
        <end position="827"/>
    </location>
</feature>
<feature type="repeat" description="ANK" evidence="4">
    <location>
        <begin position="673"/>
        <end position="705"/>
    </location>
</feature>
<feature type="repeat" description="ANK" evidence="4">
    <location>
        <begin position="271"/>
        <end position="303"/>
    </location>
</feature>
<organism evidence="6 7">
    <name type="scientific">Cavenderia fasciculata</name>
    <name type="common">Slime mold</name>
    <name type="synonym">Dictyostelium fasciculatum</name>
    <dbReference type="NCBI Taxonomy" id="261658"/>
    <lineage>
        <taxon>Eukaryota</taxon>
        <taxon>Amoebozoa</taxon>
        <taxon>Evosea</taxon>
        <taxon>Eumycetozoa</taxon>
        <taxon>Dictyostelia</taxon>
        <taxon>Acytosteliales</taxon>
        <taxon>Cavenderiaceae</taxon>
        <taxon>Cavenderia</taxon>
    </lineage>
</organism>
<evidence type="ECO:0000256" key="2">
    <source>
        <dbReference type="ARBA" id="ARBA00022801"/>
    </source>
</evidence>